<dbReference type="Proteomes" id="UP000275408">
    <property type="component" value="Unassembled WGS sequence"/>
</dbReference>
<dbReference type="AlphaFoldDB" id="A0A3M6UKQ8"/>
<reference evidence="1 2" key="1">
    <citation type="journal article" date="2018" name="Sci. Rep.">
        <title>Comparative analysis of the Pocillopora damicornis genome highlights role of immune system in coral evolution.</title>
        <authorList>
            <person name="Cunning R."/>
            <person name="Bay R.A."/>
            <person name="Gillette P."/>
            <person name="Baker A.C."/>
            <person name="Traylor-Knowles N."/>
        </authorList>
    </citation>
    <scope>NUCLEOTIDE SEQUENCE [LARGE SCALE GENOMIC DNA]</scope>
    <source>
        <strain evidence="1">RSMAS</strain>
        <tissue evidence="1">Whole animal</tissue>
    </source>
</reference>
<name>A0A3M6UKQ8_POCDA</name>
<proteinExistence type="predicted"/>
<dbReference type="OrthoDB" id="27341at2759"/>
<dbReference type="EMBL" id="RCHS01001291">
    <property type="protein sequence ID" value="RMX54260.1"/>
    <property type="molecule type" value="Genomic_DNA"/>
</dbReference>
<comment type="caution">
    <text evidence="1">The sequence shown here is derived from an EMBL/GenBank/DDBJ whole genome shotgun (WGS) entry which is preliminary data.</text>
</comment>
<evidence type="ECO:0000313" key="2">
    <source>
        <dbReference type="Proteomes" id="UP000275408"/>
    </source>
</evidence>
<evidence type="ECO:0000313" key="1">
    <source>
        <dbReference type="EMBL" id="RMX54260.1"/>
    </source>
</evidence>
<organism evidence="1 2">
    <name type="scientific">Pocillopora damicornis</name>
    <name type="common">Cauliflower coral</name>
    <name type="synonym">Millepora damicornis</name>
    <dbReference type="NCBI Taxonomy" id="46731"/>
    <lineage>
        <taxon>Eukaryota</taxon>
        <taxon>Metazoa</taxon>
        <taxon>Cnidaria</taxon>
        <taxon>Anthozoa</taxon>
        <taxon>Hexacorallia</taxon>
        <taxon>Scleractinia</taxon>
        <taxon>Astrocoeniina</taxon>
        <taxon>Pocilloporidae</taxon>
        <taxon>Pocillopora</taxon>
    </lineage>
</organism>
<protein>
    <submittedName>
        <fullName evidence="1">Uncharacterized protein</fullName>
    </submittedName>
</protein>
<keyword evidence="2" id="KW-1185">Reference proteome</keyword>
<accession>A0A3M6UKQ8</accession>
<sequence length="264" mass="30175">MARWTCRAIDIEYMGYLIAKGLASYLDFSMFSVSQVTKLRKELNELKKKTESCSVDTALMALQALVGRSPALFDSYAAIAALKEVVDLAQKYADERYSRNQIILRKCRPLVADASLQNILIKLVASKEEAEIAKFDCEVLNEFNPRGVQKSSEIKWVTVDRHPSPSKMTSVGKISADVARIEMGEKGNMNDLLFRDPSSFRAAEIHKHIPVWERILENNPFKEQILQWLQYGVDVKEFIKPFKGTFQGSKYDSRFPPRKHLKIH</sequence>
<gene>
    <name evidence="1" type="ORF">pdam_00023254</name>
</gene>